<gene>
    <name evidence="2" type="ORF">PAPYR_9217</name>
</gene>
<proteinExistence type="predicted"/>
<sequence length="160" mass="17497">MFLSSSPLHVSPLANPLPACFSSQIHCLHVVPTRKSTACMFLSSQIPCLHVSPTRARTLDSKKKELFDVLQAFIGVFSDEMWRIAIESLSSEPAHFALSSEGLPPAGRANIDWPRHPQRSAQQGSASLKGRRGAASDVSSRPPRVHDSLFVYPFRSLGSC</sequence>
<dbReference type="Proteomes" id="UP001141327">
    <property type="component" value="Unassembled WGS sequence"/>
</dbReference>
<evidence type="ECO:0000313" key="2">
    <source>
        <dbReference type="EMBL" id="KAJ4455725.1"/>
    </source>
</evidence>
<keyword evidence="3" id="KW-1185">Reference proteome</keyword>
<protein>
    <submittedName>
        <fullName evidence="2">Uncharacterized protein</fullName>
    </submittedName>
</protein>
<evidence type="ECO:0000256" key="1">
    <source>
        <dbReference type="SAM" id="MobiDB-lite"/>
    </source>
</evidence>
<name>A0ABQ8U8V1_9EUKA</name>
<accession>A0ABQ8U8V1</accession>
<comment type="caution">
    <text evidence="2">The sequence shown here is derived from an EMBL/GenBank/DDBJ whole genome shotgun (WGS) entry which is preliminary data.</text>
</comment>
<organism evidence="2 3">
    <name type="scientific">Paratrimastix pyriformis</name>
    <dbReference type="NCBI Taxonomy" id="342808"/>
    <lineage>
        <taxon>Eukaryota</taxon>
        <taxon>Metamonada</taxon>
        <taxon>Preaxostyla</taxon>
        <taxon>Paratrimastigidae</taxon>
        <taxon>Paratrimastix</taxon>
    </lineage>
</organism>
<reference evidence="2" key="1">
    <citation type="journal article" date="2022" name="bioRxiv">
        <title>Genomics of Preaxostyla Flagellates Illuminates Evolutionary Transitions and the Path Towards Mitochondrial Loss.</title>
        <authorList>
            <person name="Novak L.V.F."/>
            <person name="Treitli S.C."/>
            <person name="Pyrih J."/>
            <person name="Halakuc P."/>
            <person name="Pipaliya S.V."/>
            <person name="Vacek V."/>
            <person name="Brzon O."/>
            <person name="Soukal P."/>
            <person name="Eme L."/>
            <person name="Dacks J.B."/>
            <person name="Karnkowska A."/>
            <person name="Elias M."/>
            <person name="Hampl V."/>
        </authorList>
    </citation>
    <scope>NUCLEOTIDE SEQUENCE</scope>
    <source>
        <strain evidence="2">RCP-MX</strain>
    </source>
</reference>
<feature type="region of interest" description="Disordered" evidence="1">
    <location>
        <begin position="107"/>
        <end position="143"/>
    </location>
</feature>
<dbReference type="EMBL" id="JAPMOS010000094">
    <property type="protein sequence ID" value="KAJ4455725.1"/>
    <property type="molecule type" value="Genomic_DNA"/>
</dbReference>
<evidence type="ECO:0000313" key="3">
    <source>
        <dbReference type="Proteomes" id="UP001141327"/>
    </source>
</evidence>